<evidence type="ECO:0000256" key="2">
    <source>
        <dbReference type="ARBA" id="ARBA00036324"/>
    </source>
</evidence>
<comment type="catalytic activity">
    <reaction evidence="2">
        <text>alpha-L-fucose = beta-L-fucose</text>
        <dbReference type="Rhea" id="RHEA:25580"/>
        <dbReference type="ChEBI" id="CHEBI:42548"/>
        <dbReference type="ChEBI" id="CHEBI:42589"/>
        <dbReference type="EC" id="5.1.3.29"/>
    </reaction>
</comment>
<evidence type="ECO:0000256" key="1">
    <source>
        <dbReference type="ARBA" id="ARBA00023235"/>
    </source>
</evidence>
<name>A0A8B7PFB6_HYAAZ</name>
<accession>A0A8B7PFB6</accession>
<dbReference type="GO" id="GO:0006004">
    <property type="term" value="P:fucose metabolic process"/>
    <property type="evidence" value="ECO:0007669"/>
    <property type="project" value="TreeGrafter"/>
</dbReference>
<dbReference type="OrthoDB" id="10011710at2759"/>
<dbReference type="RefSeq" id="XP_018024834.1">
    <property type="nucleotide sequence ID" value="XM_018169345.2"/>
</dbReference>
<proteinExistence type="predicted"/>
<keyword evidence="1" id="KW-0413">Isomerase</keyword>
<dbReference type="GO" id="GO:0036373">
    <property type="term" value="F:L-fucose mutarotase activity"/>
    <property type="evidence" value="ECO:0007669"/>
    <property type="project" value="UniProtKB-EC"/>
</dbReference>
<keyword evidence="4" id="KW-1185">Reference proteome</keyword>
<gene>
    <name evidence="5" type="primary">LOC108680515</name>
</gene>
<dbReference type="InterPro" id="IPR050443">
    <property type="entry name" value="RbsD/FucU_mutarotase"/>
</dbReference>
<organism evidence="4 5">
    <name type="scientific">Hyalella azteca</name>
    <name type="common">Amphipod</name>
    <dbReference type="NCBI Taxonomy" id="294128"/>
    <lineage>
        <taxon>Eukaryota</taxon>
        <taxon>Metazoa</taxon>
        <taxon>Ecdysozoa</taxon>
        <taxon>Arthropoda</taxon>
        <taxon>Crustacea</taxon>
        <taxon>Multicrustacea</taxon>
        <taxon>Malacostraca</taxon>
        <taxon>Eumalacostraca</taxon>
        <taxon>Peracarida</taxon>
        <taxon>Amphipoda</taxon>
        <taxon>Senticaudata</taxon>
        <taxon>Talitrida</taxon>
        <taxon>Talitroidea</taxon>
        <taxon>Hyalellidae</taxon>
        <taxon>Hyalella</taxon>
    </lineage>
</organism>
<dbReference type="InterPro" id="IPR023750">
    <property type="entry name" value="RbsD-like_sf"/>
</dbReference>
<dbReference type="KEGG" id="hazt:108680515"/>
<reference evidence="5" key="1">
    <citation type="submission" date="2025-08" db="UniProtKB">
        <authorList>
            <consortium name="RefSeq"/>
        </authorList>
    </citation>
    <scope>IDENTIFICATION</scope>
    <source>
        <tissue evidence="5">Whole organism</tissue>
    </source>
</reference>
<dbReference type="SUPFAM" id="SSF102546">
    <property type="entry name" value="RbsD-like"/>
    <property type="match status" value="1"/>
</dbReference>
<dbReference type="AlphaFoldDB" id="A0A8B7PFB6"/>
<evidence type="ECO:0000256" key="3">
    <source>
        <dbReference type="ARBA" id="ARBA00038859"/>
    </source>
</evidence>
<dbReference type="Proteomes" id="UP000694843">
    <property type="component" value="Unplaced"/>
</dbReference>
<evidence type="ECO:0000313" key="4">
    <source>
        <dbReference type="Proteomes" id="UP000694843"/>
    </source>
</evidence>
<dbReference type="GO" id="GO:0042806">
    <property type="term" value="F:fucose binding"/>
    <property type="evidence" value="ECO:0007669"/>
    <property type="project" value="TreeGrafter"/>
</dbReference>
<dbReference type="EC" id="5.1.3.29" evidence="3"/>
<evidence type="ECO:0000313" key="5">
    <source>
        <dbReference type="RefSeq" id="XP_018024834.1"/>
    </source>
</evidence>
<dbReference type="Pfam" id="PF05025">
    <property type="entry name" value="RbsD_FucU"/>
    <property type="match status" value="1"/>
</dbReference>
<dbReference type="InterPro" id="IPR007721">
    <property type="entry name" value="RbsD_FucU"/>
</dbReference>
<dbReference type="PANTHER" id="PTHR31690:SF4">
    <property type="entry name" value="FUCOSE MUTAROTASE"/>
    <property type="match status" value="1"/>
</dbReference>
<protein>
    <recommendedName>
        <fullName evidence="3">L-fucose mutarotase</fullName>
        <ecNumber evidence="3">5.1.3.29</ecNumber>
    </recommendedName>
</protein>
<dbReference type="GeneID" id="108680515"/>
<sequence length="156" mass="17330">MGRLKGIPDALSPDILHLLAVTGHGDQIVLADMNFPTHSLCMGEGRPKEYRADGVSISTLLPAILQLMPLDWYHKWQMAVMEMTPEDQKKSGSNLAPVVEIYRDVANKCEGVTDKSVIIQPIERFAFYEYCKSTFAIIQTGDTTPYANVILTRGVC</sequence>
<dbReference type="OMA" id="PVWDTYT"/>
<dbReference type="Gene3D" id="3.40.1650.10">
    <property type="entry name" value="RbsD-like domain"/>
    <property type="match status" value="1"/>
</dbReference>
<dbReference type="PANTHER" id="PTHR31690">
    <property type="entry name" value="FUCOSE MUTAROTASE"/>
    <property type="match status" value="1"/>
</dbReference>